<dbReference type="Pfam" id="PF17136">
    <property type="entry name" value="ribosomal_L24"/>
    <property type="match status" value="1"/>
</dbReference>
<keyword evidence="2 5" id="KW-0689">Ribosomal protein</keyword>
<evidence type="ECO:0000256" key="2">
    <source>
        <dbReference type="ARBA" id="ARBA00022980"/>
    </source>
</evidence>
<name>A0ABX0XGY2_9SPHN</name>
<evidence type="ECO:0000259" key="7">
    <source>
        <dbReference type="SMART" id="SM00739"/>
    </source>
</evidence>
<evidence type="ECO:0000256" key="3">
    <source>
        <dbReference type="ARBA" id="ARBA00023274"/>
    </source>
</evidence>
<dbReference type="SMART" id="SM00739">
    <property type="entry name" value="KOW"/>
    <property type="match status" value="1"/>
</dbReference>
<gene>
    <name evidence="5" type="primary">rplX</name>
    <name evidence="8" type="ORF">GGR88_000052</name>
</gene>
<evidence type="ECO:0000256" key="1">
    <source>
        <dbReference type="ARBA" id="ARBA00010618"/>
    </source>
</evidence>
<dbReference type="PROSITE" id="PS01108">
    <property type="entry name" value="RIBOSOMAL_L24"/>
    <property type="match status" value="1"/>
</dbReference>
<dbReference type="Pfam" id="PF00467">
    <property type="entry name" value="KOW"/>
    <property type="match status" value="1"/>
</dbReference>
<evidence type="ECO:0000313" key="9">
    <source>
        <dbReference type="Proteomes" id="UP000734218"/>
    </source>
</evidence>
<dbReference type="HAMAP" id="MF_01326_B">
    <property type="entry name" value="Ribosomal_uL24_B"/>
    <property type="match status" value="1"/>
</dbReference>
<accession>A0ABX0XGY2</accession>
<organism evidence="8 9">
    <name type="scientific">Sphingomonas jejuensis</name>
    <dbReference type="NCBI Taxonomy" id="904715"/>
    <lineage>
        <taxon>Bacteria</taxon>
        <taxon>Pseudomonadati</taxon>
        <taxon>Pseudomonadota</taxon>
        <taxon>Alphaproteobacteria</taxon>
        <taxon>Sphingomonadales</taxon>
        <taxon>Sphingomonadaceae</taxon>
        <taxon>Sphingomonas</taxon>
    </lineage>
</organism>
<keyword evidence="3 5" id="KW-0687">Ribonucleoprotein</keyword>
<evidence type="ECO:0000256" key="6">
    <source>
        <dbReference type="RuleBase" id="RU003477"/>
    </source>
</evidence>
<dbReference type="GO" id="GO:0005840">
    <property type="term" value="C:ribosome"/>
    <property type="evidence" value="ECO:0007669"/>
    <property type="project" value="UniProtKB-KW"/>
</dbReference>
<dbReference type="InterPro" id="IPR005824">
    <property type="entry name" value="KOW"/>
</dbReference>
<dbReference type="InterPro" id="IPR003256">
    <property type="entry name" value="Ribosomal_uL24"/>
</dbReference>
<comment type="similarity">
    <text evidence="1 5 6">Belongs to the universal ribosomal protein uL24 family.</text>
</comment>
<comment type="caution">
    <text evidence="8">The sequence shown here is derived from an EMBL/GenBank/DDBJ whole genome shotgun (WGS) entry which is preliminary data.</text>
</comment>
<comment type="subunit">
    <text evidence="5">Part of the 50S ribosomal subunit.</text>
</comment>
<keyword evidence="5" id="KW-0694">RNA-binding</keyword>
<sequence>MAAPVKMKIKKGDQVIVLSGKDKGKTGTVTQAMPKDGKVIVGGVNVAVRHAKPTQADPQGGLKRSEAPLHVSKVAHVTADGKPTRVRYETKDGKKVRVAVKTGETING</sequence>
<dbReference type="NCBIfam" id="TIGR01079">
    <property type="entry name" value="rplX_bact"/>
    <property type="match status" value="1"/>
</dbReference>
<dbReference type="InterPro" id="IPR057264">
    <property type="entry name" value="Ribosomal_uL24_C"/>
</dbReference>
<comment type="function">
    <text evidence="5">One of the proteins that surrounds the polypeptide exit tunnel on the outside of the subunit.</text>
</comment>
<evidence type="ECO:0000256" key="5">
    <source>
        <dbReference type="HAMAP-Rule" id="MF_01326"/>
    </source>
</evidence>
<evidence type="ECO:0000313" key="8">
    <source>
        <dbReference type="EMBL" id="NJC32578.1"/>
    </source>
</evidence>
<dbReference type="Proteomes" id="UP000734218">
    <property type="component" value="Unassembled WGS sequence"/>
</dbReference>
<keyword evidence="5" id="KW-0699">rRNA-binding</keyword>
<dbReference type="InterPro" id="IPR041988">
    <property type="entry name" value="Ribosomal_uL24_KOW"/>
</dbReference>
<dbReference type="EMBL" id="JAATJE010000001">
    <property type="protein sequence ID" value="NJC32578.1"/>
    <property type="molecule type" value="Genomic_DNA"/>
</dbReference>
<dbReference type="SUPFAM" id="SSF50104">
    <property type="entry name" value="Translation proteins SH3-like domain"/>
    <property type="match status" value="1"/>
</dbReference>
<dbReference type="InterPro" id="IPR005825">
    <property type="entry name" value="Ribosomal_uL24_CS"/>
</dbReference>
<dbReference type="CDD" id="cd06089">
    <property type="entry name" value="KOW_RPL26"/>
    <property type="match status" value="1"/>
</dbReference>
<dbReference type="PANTHER" id="PTHR12903">
    <property type="entry name" value="MITOCHONDRIAL RIBOSOMAL PROTEIN L24"/>
    <property type="match status" value="1"/>
</dbReference>
<reference evidence="8 9" key="1">
    <citation type="submission" date="2020-03" db="EMBL/GenBank/DDBJ databases">
        <title>Genomic Encyclopedia of Type Strains, Phase IV (KMG-IV): sequencing the most valuable type-strain genomes for metagenomic binning, comparative biology and taxonomic classification.</title>
        <authorList>
            <person name="Goeker M."/>
        </authorList>
    </citation>
    <scope>NUCLEOTIDE SEQUENCE [LARGE SCALE GENOMIC DNA]</scope>
    <source>
        <strain evidence="8 9">DSM 27651</strain>
    </source>
</reference>
<feature type="domain" description="KOW" evidence="7">
    <location>
        <begin position="8"/>
        <end position="35"/>
    </location>
</feature>
<dbReference type="Gene3D" id="2.30.30.30">
    <property type="match status" value="1"/>
</dbReference>
<dbReference type="InterPro" id="IPR008991">
    <property type="entry name" value="Translation_prot_SH3-like_sf"/>
</dbReference>
<comment type="function">
    <text evidence="5">One of two assembly initiator proteins, it binds directly to the 5'-end of the 23S rRNA, where it nucleates assembly of the 50S subunit.</text>
</comment>
<evidence type="ECO:0000256" key="4">
    <source>
        <dbReference type="ARBA" id="ARBA00035206"/>
    </source>
</evidence>
<dbReference type="InterPro" id="IPR014722">
    <property type="entry name" value="Rib_uL2_dom2"/>
</dbReference>
<proteinExistence type="inferred from homology"/>
<protein>
    <recommendedName>
        <fullName evidence="4 5">Large ribosomal subunit protein uL24</fullName>
    </recommendedName>
</protein>
<keyword evidence="9" id="KW-1185">Reference proteome</keyword>